<evidence type="ECO:0000259" key="2">
    <source>
        <dbReference type="Pfam" id="PF01425"/>
    </source>
</evidence>
<dbReference type="InterPro" id="IPR023631">
    <property type="entry name" value="Amidase_dom"/>
</dbReference>
<dbReference type="AlphaFoldDB" id="A0AAU7B1S6"/>
<dbReference type="KEGG" id="parq:DSM112329_04854"/>
<sequence>MDYSDYAAHDAVGLAELVAAGDVSAGELLGAAQGRAAAVNPRLNAIIRDMPDEAAARVGEPLSGPFAGVPFLIKDLSQDYAGLPTSWGCRGLSQLPVPEHATVVQRWLDAGLVIFGKTNTPEFGATAVTEPELFGPTRNPWDLRRTPGGSSGGTASAVAAGIVPVGGASDGGGSIRIPAACCGLFGLKPGRGLVPSGPGSSEGMQGAAVEGVISRSVRDSAAMLDVLAGADPVAPYLPGMPDVTFLEASQAEPGRLRIGLAVASAVNPTPHADAIAAAEDAARLLESLGHEVEAVPAPVDELAAARDFLTTWFVSAARGVEQVREVSGCGPEGFEQDTLLMAALGRAVSGVDHLAAIERRHDYTRALATFHTGYDLLLTPTLARPPLRVGALDVPAPLRLGAAALLKTRTTRVLPHLGVVDSIVQDNLGWVPYTQLANITGRPAVSVPLFWTGAGMPLGVQLVGRPGSEGLLLALGAQLEQARPWKDRRPVL</sequence>
<dbReference type="InterPro" id="IPR020556">
    <property type="entry name" value="Amidase_CS"/>
</dbReference>
<dbReference type="EMBL" id="CP114014">
    <property type="protein sequence ID" value="XAY07960.1"/>
    <property type="molecule type" value="Genomic_DNA"/>
</dbReference>
<name>A0AAU7B1S6_9ACTN</name>
<gene>
    <name evidence="3" type="primary">nylA_1</name>
    <name evidence="3" type="ORF">DSM112329_04854</name>
</gene>
<dbReference type="EC" id="3.5.2.12" evidence="3"/>
<dbReference type="Pfam" id="PF01425">
    <property type="entry name" value="Amidase"/>
    <property type="match status" value="1"/>
</dbReference>
<dbReference type="RefSeq" id="WP_354699146.1">
    <property type="nucleotide sequence ID" value="NZ_CP114014.1"/>
</dbReference>
<comment type="similarity">
    <text evidence="1">Belongs to the amidase family.</text>
</comment>
<dbReference type="PROSITE" id="PS00571">
    <property type="entry name" value="AMIDASES"/>
    <property type="match status" value="1"/>
</dbReference>
<reference evidence="3" key="1">
    <citation type="submission" date="2022-12" db="EMBL/GenBank/DDBJ databases">
        <title>Paraconexibacter alkalitolerans sp. nov. and Baekduia alba sp. nov., isolated from soil and emended description of the genera Paraconexibacter (Chun et al., 2020) and Baekduia (An et al., 2020).</title>
        <authorList>
            <person name="Vieira S."/>
            <person name="Huber K.J."/>
            <person name="Geppert A."/>
            <person name="Wolf J."/>
            <person name="Neumann-Schaal M."/>
            <person name="Muesken M."/>
            <person name="Overmann J."/>
        </authorList>
    </citation>
    <scope>NUCLEOTIDE SEQUENCE</scope>
    <source>
        <strain evidence="3">AEG42_29</strain>
    </source>
</reference>
<dbReference type="SUPFAM" id="SSF75304">
    <property type="entry name" value="Amidase signature (AS) enzymes"/>
    <property type="match status" value="1"/>
</dbReference>
<dbReference type="InterPro" id="IPR036928">
    <property type="entry name" value="AS_sf"/>
</dbReference>
<protein>
    <submittedName>
        <fullName evidence="3">6-aminohexanoate-cyclic-dimer hydrolase</fullName>
        <ecNumber evidence="3">3.5.2.12</ecNumber>
    </submittedName>
</protein>
<dbReference type="GO" id="GO:0019874">
    <property type="term" value="F:6-aminohexanoate-cyclic-dimer hydrolase activity"/>
    <property type="evidence" value="ECO:0007669"/>
    <property type="project" value="UniProtKB-EC"/>
</dbReference>
<dbReference type="Gene3D" id="3.90.1300.10">
    <property type="entry name" value="Amidase signature (AS) domain"/>
    <property type="match status" value="1"/>
</dbReference>
<keyword evidence="3" id="KW-0378">Hydrolase</keyword>
<accession>A0AAU7B1S6</accession>
<dbReference type="InterPro" id="IPR000120">
    <property type="entry name" value="Amidase"/>
</dbReference>
<dbReference type="PANTHER" id="PTHR11895">
    <property type="entry name" value="TRANSAMIDASE"/>
    <property type="match status" value="1"/>
</dbReference>
<proteinExistence type="inferred from homology"/>
<evidence type="ECO:0000313" key="3">
    <source>
        <dbReference type="EMBL" id="XAY07960.1"/>
    </source>
</evidence>
<evidence type="ECO:0000256" key="1">
    <source>
        <dbReference type="ARBA" id="ARBA00009199"/>
    </source>
</evidence>
<dbReference type="PANTHER" id="PTHR11895:SF7">
    <property type="entry name" value="GLUTAMYL-TRNA(GLN) AMIDOTRANSFERASE SUBUNIT A, MITOCHONDRIAL"/>
    <property type="match status" value="1"/>
</dbReference>
<feature type="domain" description="Amidase" evidence="2">
    <location>
        <begin position="27"/>
        <end position="473"/>
    </location>
</feature>
<organism evidence="3">
    <name type="scientific">Paraconexibacter sp. AEG42_29</name>
    <dbReference type="NCBI Taxonomy" id="2997339"/>
    <lineage>
        <taxon>Bacteria</taxon>
        <taxon>Bacillati</taxon>
        <taxon>Actinomycetota</taxon>
        <taxon>Thermoleophilia</taxon>
        <taxon>Solirubrobacterales</taxon>
        <taxon>Paraconexibacteraceae</taxon>
        <taxon>Paraconexibacter</taxon>
    </lineage>
</organism>